<keyword evidence="6" id="KW-0238">DNA-binding</keyword>
<evidence type="ECO:0000259" key="11">
    <source>
        <dbReference type="PROSITE" id="PS50157"/>
    </source>
</evidence>
<evidence type="ECO:0000256" key="8">
    <source>
        <dbReference type="ARBA" id="ARBA00037948"/>
    </source>
</evidence>
<evidence type="ECO:0000256" key="2">
    <source>
        <dbReference type="ARBA" id="ARBA00022723"/>
    </source>
</evidence>
<proteinExistence type="inferred from homology"/>
<feature type="region of interest" description="Disordered" evidence="10">
    <location>
        <begin position="159"/>
        <end position="191"/>
    </location>
</feature>
<dbReference type="PANTHER" id="PTHR24388">
    <property type="entry name" value="ZINC FINGER PROTEIN"/>
    <property type="match status" value="1"/>
</dbReference>
<reference evidence="12" key="1">
    <citation type="journal article" date="2016" name="Insect Biochem. Mol. Biol.">
        <title>Multifaceted biological insights from a draft genome sequence of the tobacco hornworm moth, Manduca sexta.</title>
        <authorList>
            <person name="Kanost M.R."/>
            <person name="Arrese E.L."/>
            <person name="Cao X."/>
            <person name="Chen Y.R."/>
            <person name="Chellapilla S."/>
            <person name="Goldsmith M.R."/>
            <person name="Grosse-Wilde E."/>
            <person name="Heckel D.G."/>
            <person name="Herndon N."/>
            <person name="Jiang H."/>
            <person name="Papanicolaou A."/>
            <person name="Qu J."/>
            <person name="Soulages J.L."/>
            <person name="Vogel H."/>
            <person name="Walters J."/>
            <person name="Waterhouse R.M."/>
            <person name="Ahn S.J."/>
            <person name="Almeida F.C."/>
            <person name="An C."/>
            <person name="Aqrawi P."/>
            <person name="Bretschneider A."/>
            <person name="Bryant W.B."/>
            <person name="Bucks S."/>
            <person name="Chao H."/>
            <person name="Chevignon G."/>
            <person name="Christen J.M."/>
            <person name="Clarke D.F."/>
            <person name="Dittmer N.T."/>
            <person name="Ferguson L.C.F."/>
            <person name="Garavelou S."/>
            <person name="Gordon K.H.J."/>
            <person name="Gunaratna R.T."/>
            <person name="Han Y."/>
            <person name="Hauser F."/>
            <person name="He Y."/>
            <person name="Heidel-Fischer H."/>
            <person name="Hirsh A."/>
            <person name="Hu Y."/>
            <person name="Jiang H."/>
            <person name="Kalra D."/>
            <person name="Klinner C."/>
            <person name="Konig C."/>
            <person name="Kovar C."/>
            <person name="Kroll A.R."/>
            <person name="Kuwar S.S."/>
            <person name="Lee S.L."/>
            <person name="Lehman R."/>
            <person name="Li K."/>
            <person name="Li Z."/>
            <person name="Liang H."/>
            <person name="Lovelace S."/>
            <person name="Lu Z."/>
            <person name="Mansfield J.H."/>
            <person name="McCulloch K.J."/>
            <person name="Mathew T."/>
            <person name="Morton B."/>
            <person name="Muzny D.M."/>
            <person name="Neunemann D."/>
            <person name="Ongeri F."/>
            <person name="Pauchet Y."/>
            <person name="Pu L.L."/>
            <person name="Pyrousis I."/>
            <person name="Rao X.J."/>
            <person name="Redding A."/>
            <person name="Roesel C."/>
            <person name="Sanchez-Gracia A."/>
            <person name="Schaack S."/>
            <person name="Shukla A."/>
            <person name="Tetreau G."/>
            <person name="Wang Y."/>
            <person name="Xiong G.H."/>
            <person name="Traut W."/>
            <person name="Walsh T.K."/>
            <person name="Worley K.C."/>
            <person name="Wu D."/>
            <person name="Wu W."/>
            <person name="Wu Y.Q."/>
            <person name="Zhang X."/>
            <person name="Zou Z."/>
            <person name="Zucker H."/>
            <person name="Briscoe A.D."/>
            <person name="Burmester T."/>
            <person name="Clem R.J."/>
            <person name="Feyereisen R."/>
            <person name="Grimmelikhuijzen C.J.P."/>
            <person name="Hamodrakas S.J."/>
            <person name="Hansson B.S."/>
            <person name="Huguet E."/>
            <person name="Jermiin L.S."/>
            <person name="Lan Q."/>
            <person name="Lehman H.K."/>
            <person name="Lorenzen M."/>
            <person name="Merzendorfer H."/>
            <person name="Michalopoulos I."/>
            <person name="Morton D.B."/>
            <person name="Muthukrishnan S."/>
            <person name="Oakeshott J.G."/>
            <person name="Palmer W."/>
            <person name="Park Y."/>
            <person name="Passarelli A.L."/>
            <person name="Rozas J."/>
            <person name="Schwartz L.M."/>
            <person name="Smith W."/>
            <person name="Southgate A."/>
            <person name="Vilcinskas A."/>
            <person name="Vogt R."/>
            <person name="Wang P."/>
            <person name="Werren J."/>
            <person name="Yu X.Q."/>
            <person name="Zhou J.J."/>
            <person name="Brown S.J."/>
            <person name="Scherer S.E."/>
            <person name="Richards S."/>
            <person name="Blissard G.W."/>
        </authorList>
    </citation>
    <scope>NUCLEOTIDE SEQUENCE</scope>
</reference>
<dbReference type="Pfam" id="PF00096">
    <property type="entry name" value="zf-C2H2"/>
    <property type="match status" value="3"/>
</dbReference>
<keyword evidence="13" id="KW-1185">Reference proteome</keyword>
<feature type="domain" description="C2H2-type" evidence="11">
    <location>
        <begin position="430"/>
        <end position="458"/>
    </location>
</feature>
<evidence type="ECO:0000313" key="13">
    <source>
        <dbReference type="Proteomes" id="UP000791440"/>
    </source>
</evidence>
<dbReference type="InterPro" id="IPR012934">
    <property type="entry name" value="Znf_AD"/>
</dbReference>
<dbReference type="SMART" id="SM00868">
    <property type="entry name" value="zf-AD"/>
    <property type="match status" value="1"/>
</dbReference>
<feature type="domain" description="C2H2-type" evidence="11">
    <location>
        <begin position="344"/>
        <end position="371"/>
    </location>
</feature>
<comment type="subcellular location">
    <subcellularLocation>
        <location evidence="1">Nucleus</location>
    </subcellularLocation>
</comment>
<evidence type="ECO:0000313" key="12">
    <source>
        <dbReference type="EMBL" id="KAG6460255.1"/>
    </source>
</evidence>
<dbReference type="GO" id="GO:0008270">
    <property type="term" value="F:zinc ion binding"/>
    <property type="evidence" value="ECO:0007669"/>
    <property type="project" value="UniProtKB-KW"/>
</dbReference>
<dbReference type="OrthoDB" id="8117402at2759"/>
<protein>
    <recommendedName>
        <fullName evidence="11">C2H2-type domain-containing protein</fullName>
    </recommendedName>
</protein>
<dbReference type="InterPro" id="IPR050527">
    <property type="entry name" value="Snail/Krueppel_Znf"/>
</dbReference>
<keyword evidence="2" id="KW-0479">Metal-binding</keyword>
<organism evidence="12 13">
    <name type="scientific">Manduca sexta</name>
    <name type="common">Tobacco hawkmoth</name>
    <name type="synonym">Tobacco hornworm</name>
    <dbReference type="NCBI Taxonomy" id="7130"/>
    <lineage>
        <taxon>Eukaryota</taxon>
        <taxon>Metazoa</taxon>
        <taxon>Ecdysozoa</taxon>
        <taxon>Arthropoda</taxon>
        <taxon>Hexapoda</taxon>
        <taxon>Insecta</taxon>
        <taxon>Pterygota</taxon>
        <taxon>Neoptera</taxon>
        <taxon>Endopterygota</taxon>
        <taxon>Lepidoptera</taxon>
        <taxon>Glossata</taxon>
        <taxon>Ditrysia</taxon>
        <taxon>Bombycoidea</taxon>
        <taxon>Sphingidae</taxon>
        <taxon>Sphinginae</taxon>
        <taxon>Sphingini</taxon>
        <taxon>Manduca</taxon>
    </lineage>
</organism>
<keyword evidence="5" id="KW-0862">Zinc</keyword>
<dbReference type="EMBL" id="JH668662">
    <property type="protein sequence ID" value="KAG6460255.1"/>
    <property type="molecule type" value="Genomic_DNA"/>
</dbReference>
<dbReference type="Gene3D" id="3.30.160.60">
    <property type="entry name" value="Classic Zinc Finger"/>
    <property type="match status" value="5"/>
</dbReference>
<sequence length="557" mass="64308">MSTQLPDHKALSVCCCCLELAWKQCLWKPHTWMDRQEIYGEMLQECFAILYPNVEHKRVLICELCITQLRSALNFKRQVLTCQELLLNNDVELQKMPNLNKSSMPKGMEVDADDSCEYYANDDQLSNFSHEIASPAEPGPPHIANDFAKELELIGNKEQITKPYSSNKENEENKKNVKKKPKEKLGKQGEKRYTNYLKPRLNVGLLLENSTLLPFKADKGCFLCFYCVKQFALFEELKQHTIMSHSDVSSKDIIKRLYKPERVRAEASNISCKICHQKLDTVSSLVEHLIRRHDIKFSDHERKPVDCIIAYDLSDGKNRCIICKKEFFFFKSLSKHMNEHTTNYVCPICGKCFLLPKRLQTHKNAHKAGPSVECGQCGKKMKNEYLLKAHIRNVHNKPKYGCTVCNLKFCTFRDRLAHLDKSHGMKTTNLKCSQCDKSFKLPQTLSAHMRHTHMKIRNDGHYPCNMCSRVFNKKSGLKTHSLVHTKERNFECRVCNKKFGRNSTLLEHLRIHADERRWACGACGAAFVQKCRLRAHINGRHAGADISDLVICRKRQG</sequence>
<feature type="domain" description="C2H2-type" evidence="11">
    <location>
        <begin position="372"/>
        <end position="400"/>
    </location>
</feature>
<reference evidence="12" key="2">
    <citation type="submission" date="2020-12" db="EMBL/GenBank/DDBJ databases">
        <authorList>
            <person name="Kanost M."/>
        </authorList>
    </citation>
    <scope>NUCLEOTIDE SEQUENCE</scope>
</reference>
<dbReference type="GO" id="GO:0000978">
    <property type="term" value="F:RNA polymerase II cis-regulatory region sequence-specific DNA binding"/>
    <property type="evidence" value="ECO:0007669"/>
    <property type="project" value="TreeGrafter"/>
</dbReference>
<dbReference type="SUPFAM" id="SSF57667">
    <property type="entry name" value="beta-beta-alpha zinc fingers"/>
    <property type="match status" value="3"/>
</dbReference>
<evidence type="ECO:0000256" key="3">
    <source>
        <dbReference type="ARBA" id="ARBA00022737"/>
    </source>
</evidence>
<evidence type="ECO:0000256" key="4">
    <source>
        <dbReference type="ARBA" id="ARBA00022771"/>
    </source>
</evidence>
<dbReference type="SMART" id="SM00355">
    <property type="entry name" value="ZnF_C2H2"/>
    <property type="match status" value="10"/>
</dbReference>
<keyword evidence="3" id="KW-0677">Repeat</keyword>
<feature type="domain" description="C2H2-type" evidence="11">
    <location>
        <begin position="490"/>
        <end position="517"/>
    </location>
</feature>
<feature type="domain" description="C2H2-type" evidence="11">
    <location>
        <begin position="462"/>
        <end position="489"/>
    </location>
</feature>
<evidence type="ECO:0000256" key="7">
    <source>
        <dbReference type="ARBA" id="ARBA00023242"/>
    </source>
</evidence>
<evidence type="ECO:0000256" key="10">
    <source>
        <dbReference type="SAM" id="MobiDB-lite"/>
    </source>
</evidence>
<dbReference type="GO" id="GO:0000981">
    <property type="term" value="F:DNA-binding transcription factor activity, RNA polymerase II-specific"/>
    <property type="evidence" value="ECO:0007669"/>
    <property type="project" value="TreeGrafter"/>
</dbReference>
<keyword evidence="4 9" id="KW-0863">Zinc-finger</keyword>
<evidence type="ECO:0000256" key="5">
    <source>
        <dbReference type="ARBA" id="ARBA00022833"/>
    </source>
</evidence>
<gene>
    <name evidence="12" type="ORF">O3G_MSEX011860</name>
</gene>
<dbReference type="AlphaFoldDB" id="A0A921ZMA9"/>
<dbReference type="FunFam" id="3.30.160.60:FF:000624">
    <property type="entry name" value="zinc finger protein 697"/>
    <property type="match status" value="1"/>
</dbReference>
<feature type="domain" description="C2H2-type" evidence="11">
    <location>
        <begin position="518"/>
        <end position="546"/>
    </location>
</feature>
<comment type="similarity">
    <text evidence="8">Belongs to the snail C2H2-type zinc-finger protein family.</text>
</comment>
<dbReference type="InterPro" id="IPR013087">
    <property type="entry name" value="Znf_C2H2_type"/>
</dbReference>
<comment type="caution">
    <text evidence="12">The sequence shown here is derived from an EMBL/GenBank/DDBJ whole genome shotgun (WGS) entry which is preliminary data.</text>
</comment>
<accession>A0A921ZMA9</accession>
<evidence type="ECO:0000256" key="6">
    <source>
        <dbReference type="ARBA" id="ARBA00023125"/>
    </source>
</evidence>
<dbReference type="PANTHER" id="PTHR24388:SF54">
    <property type="entry name" value="PROTEIN ESCARGOT"/>
    <property type="match status" value="1"/>
</dbReference>
<name>A0A921ZMA9_MANSE</name>
<evidence type="ECO:0000256" key="9">
    <source>
        <dbReference type="PROSITE-ProRule" id="PRU00042"/>
    </source>
</evidence>
<keyword evidence="7" id="KW-0539">Nucleus</keyword>
<dbReference type="GO" id="GO:0005634">
    <property type="term" value="C:nucleus"/>
    <property type="evidence" value="ECO:0007669"/>
    <property type="project" value="UniProtKB-SubCell"/>
</dbReference>
<evidence type="ECO:0000256" key="1">
    <source>
        <dbReference type="ARBA" id="ARBA00004123"/>
    </source>
</evidence>
<feature type="domain" description="C2H2-type" evidence="11">
    <location>
        <begin position="222"/>
        <end position="250"/>
    </location>
</feature>
<dbReference type="PROSITE" id="PS50157">
    <property type="entry name" value="ZINC_FINGER_C2H2_2"/>
    <property type="match status" value="7"/>
</dbReference>
<dbReference type="PROSITE" id="PS00028">
    <property type="entry name" value="ZINC_FINGER_C2H2_1"/>
    <property type="match status" value="8"/>
</dbReference>
<dbReference type="Proteomes" id="UP000791440">
    <property type="component" value="Unassembled WGS sequence"/>
</dbReference>
<dbReference type="InterPro" id="IPR036236">
    <property type="entry name" value="Znf_C2H2_sf"/>
</dbReference>